<name>A0A8X6N9G4_NEPPI</name>
<gene>
    <name evidence="1" type="primary">NCL1_50590</name>
    <name evidence="2" type="ORF">NPIL_363551</name>
    <name evidence="1" type="ORF">NPIL_553361</name>
</gene>
<dbReference type="EMBL" id="BMAW01083705">
    <property type="protein sequence ID" value="GFU35260.1"/>
    <property type="molecule type" value="Genomic_DNA"/>
</dbReference>
<keyword evidence="3" id="KW-1185">Reference proteome</keyword>
<protein>
    <submittedName>
        <fullName evidence="1">Uncharacterized protein</fullName>
    </submittedName>
</protein>
<reference evidence="1" key="1">
    <citation type="submission" date="2020-08" db="EMBL/GenBank/DDBJ databases">
        <title>Multicomponent nature underlies the extraordinary mechanical properties of spider dragline silk.</title>
        <authorList>
            <person name="Kono N."/>
            <person name="Nakamura H."/>
            <person name="Mori M."/>
            <person name="Yoshida Y."/>
            <person name="Ohtoshi R."/>
            <person name="Malay A.D."/>
            <person name="Moran D.A.P."/>
            <person name="Tomita M."/>
            <person name="Numata K."/>
            <person name="Arakawa K."/>
        </authorList>
    </citation>
    <scope>NUCLEOTIDE SEQUENCE</scope>
</reference>
<dbReference type="OrthoDB" id="6434793at2759"/>
<comment type="caution">
    <text evidence="1">The sequence shown here is derived from an EMBL/GenBank/DDBJ whole genome shotgun (WGS) entry which is preliminary data.</text>
</comment>
<dbReference type="AlphaFoldDB" id="A0A8X6N9G4"/>
<organism evidence="1 3">
    <name type="scientific">Nephila pilipes</name>
    <name type="common">Giant wood spider</name>
    <name type="synonym">Nephila maculata</name>
    <dbReference type="NCBI Taxonomy" id="299642"/>
    <lineage>
        <taxon>Eukaryota</taxon>
        <taxon>Metazoa</taxon>
        <taxon>Ecdysozoa</taxon>
        <taxon>Arthropoda</taxon>
        <taxon>Chelicerata</taxon>
        <taxon>Arachnida</taxon>
        <taxon>Araneae</taxon>
        <taxon>Araneomorphae</taxon>
        <taxon>Entelegynae</taxon>
        <taxon>Araneoidea</taxon>
        <taxon>Nephilidae</taxon>
        <taxon>Nephila</taxon>
    </lineage>
</organism>
<evidence type="ECO:0000313" key="3">
    <source>
        <dbReference type="Proteomes" id="UP000887013"/>
    </source>
</evidence>
<proteinExistence type="predicted"/>
<evidence type="ECO:0000313" key="1">
    <source>
        <dbReference type="EMBL" id="GFT02416.1"/>
    </source>
</evidence>
<dbReference type="EMBL" id="BMAW01007115">
    <property type="protein sequence ID" value="GFT02416.1"/>
    <property type="molecule type" value="Genomic_DNA"/>
</dbReference>
<evidence type="ECO:0000313" key="2">
    <source>
        <dbReference type="EMBL" id="GFU35260.1"/>
    </source>
</evidence>
<accession>A0A8X6N9G4</accession>
<dbReference type="Proteomes" id="UP000887013">
    <property type="component" value="Unassembled WGS sequence"/>
</dbReference>
<sequence length="181" mass="21638">MAYLLKLKKDEVKEMDIEAQNTFTKLKIMNRIIQSESYEEEIVKAVMEGVLEEKPKKKMAFEERRQIREFELERMRLANITDRASVSLEDLEGQRRQAKKEKVAEERWFSLLIPLPPMEIVELVVKKPPEKGDSYPHIKNLLLHRFQFTPVALRDRFESQRRRQGTLWSDLVFDLRSYLDN</sequence>